<proteinExistence type="predicted"/>
<reference evidence="2" key="1">
    <citation type="submission" date="2022-08" db="UniProtKB">
        <authorList>
            <consortium name="EnsemblMetazoa"/>
        </authorList>
    </citation>
    <scope>IDENTIFICATION</scope>
</reference>
<feature type="transmembrane region" description="Helical" evidence="1">
    <location>
        <begin position="215"/>
        <end position="236"/>
    </location>
</feature>
<keyword evidence="1" id="KW-1133">Transmembrane helix</keyword>
<evidence type="ECO:0000256" key="1">
    <source>
        <dbReference type="SAM" id="Phobius"/>
    </source>
</evidence>
<organism evidence="2">
    <name type="scientific">Anopheles coluzzii</name>
    <name type="common">African malaria mosquito</name>
    <dbReference type="NCBI Taxonomy" id="1518534"/>
    <lineage>
        <taxon>Eukaryota</taxon>
        <taxon>Metazoa</taxon>
        <taxon>Ecdysozoa</taxon>
        <taxon>Arthropoda</taxon>
        <taxon>Hexapoda</taxon>
        <taxon>Insecta</taxon>
        <taxon>Pterygota</taxon>
        <taxon>Neoptera</taxon>
        <taxon>Endopterygota</taxon>
        <taxon>Diptera</taxon>
        <taxon>Nematocera</taxon>
        <taxon>Culicoidea</taxon>
        <taxon>Culicidae</taxon>
        <taxon>Anophelinae</taxon>
        <taxon>Anopheles</taxon>
    </lineage>
</organism>
<feature type="transmembrane region" description="Helical" evidence="1">
    <location>
        <begin position="287"/>
        <end position="312"/>
    </location>
</feature>
<evidence type="ECO:0000313" key="2">
    <source>
        <dbReference type="EnsemblMetazoa" id="ACOM041269-PA.1"/>
    </source>
</evidence>
<keyword evidence="1" id="KW-0812">Transmembrane</keyword>
<protein>
    <submittedName>
        <fullName evidence="2">Uncharacterized protein</fullName>
    </submittedName>
</protein>
<dbReference type="EnsemblMetazoa" id="ACOM041269-RA">
    <property type="protein sequence ID" value="ACOM041269-PA.1"/>
    <property type="gene ID" value="ACOM041269"/>
</dbReference>
<sequence>MDIETQGIQDKEMLVGRWQTGMISTTTAAATTTTAATCTFDRFSFYCSRTTLLTSGTCASARTTFRSTSCTTVVPLLAGASSSRHLHDRAAVAGVTNHYIVLQHVAERPANDPATTGRRRRQGQLGRHEANATTTTVMVRTSRAPCRPYLIEISNCELVAIECLYLCDRERGGAVRVFVLRDHVLLSVGGCLLDLLCLGLGNGDGYRAGRVDRCLLLGLLLYLLLLGLLLYDLLRLLSDLIARDYRTVAWVCAVASVCLVCVCSLSYGDRLLTQTLLPTSITALTWFWGTSVGCSWIDVVYVVLSSLCDTVWGARPWMLRQWAACSSDGSCEWSTLTSPRYTNSSSASRSFALTPANITTGCLHGVFC</sequence>
<name>A0A8W7Q1W3_ANOCL</name>
<keyword evidence="1" id="KW-0472">Membrane</keyword>
<dbReference type="AlphaFoldDB" id="A0A8W7Q1W3"/>
<dbReference type="Proteomes" id="UP000075882">
    <property type="component" value="Unassembled WGS sequence"/>
</dbReference>
<accession>A0A8W7Q1W3</accession>
<feature type="transmembrane region" description="Helical" evidence="1">
    <location>
        <begin position="248"/>
        <end position="267"/>
    </location>
</feature>